<geneLocation type="plasmid" evidence="1 2">
    <name>pLMP1046</name>
</geneLocation>
<dbReference type="GO" id="GO:0006310">
    <property type="term" value="P:DNA recombination"/>
    <property type="evidence" value="ECO:0007669"/>
    <property type="project" value="InterPro"/>
</dbReference>
<keyword evidence="1" id="KW-0614">Plasmid</keyword>
<evidence type="ECO:0000313" key="2">
    <source>
        <dbReference type="Proteomes" id="UP000029488"/>
    </source>
</evidence>
<dbReference type="AlphaFoldDB" id="A0A089RZS6"/>
<dbReference type="KEGG" id="lsj:LSJ_4110"/>
<accession>A0A089RZS6</accession>
<sequence>MRVKIPLEPQGAKRPRVNSKLNSAYYDTAYREWLRNAMQWVEDYLLDTDLAMVKELLGTDKDGNQYKNTHIIKGFKKLKDIEYKTDEETGLKVVKNRNVALDENGDVILDKDGYVLSLSGQKIPILGKIRDDYLGLKARILFILPRRNNRETRIDDRPFPVDANTSDIDNYAKSIIDAFFENPMFKETGLNDRHIQSLLLQKRYAKPDEDIGIIFEIKAI</sequence>
<dbReference type="RefSeq" id="WP_044006016.1">
    <property type="nucleotide sequence ID" value="NZ_CP007649.1"/>
</dbReference>
<gene>
    <name evidence="1" type="ORF">LSJ_4110</name>
</gene>
<evidence type="ECO:0000313" key="1">
    <source>
        <dbReference type="EMBL" id="AIR11887.1"/>
    </source>
</evidence>
<dbReference type="SUPFAM" id="SSF103084">
    <property type="entry name" value="Holliday junction resolvase RusA"/>
    <property type="match status" value="1"/>
</dbReference>
<name>A0A089RZS6_9LACO</name>
<organism evidence="1 2">
    <name type="scientific">Ligilactobacillus salivarius</name>
    <dbReference type="NCBI Taxonomy" id="1624"/>
    <lineage>
        <taxon>Bacteria</taxon>
        <taxon>Bacillati</taxon>
        <taxon>Bacillota</taxon>
        <taxon>Bacilli</taxon>
        <taxon>Lactobacillales</taxon>
        <taxon>Lactobacillaceae</taxon>
        <taxon>Ligilactobacillus</taxon>
    </lineage>
</organism>
<reference evidence="1 2" key="1">
    <citation type="journal article" date="2014" name="BMC Genomics">
        <title>Unusual genome complexity in Lactobacillus salivarius JCM1046.</title>
        <authorList>
            <person name="Raftis E.J."/>
            <person name="Forde B.M."/>
            <person name="Claesson M.J."/>
            <person name="O'Toole P.W."/>
        </authorList>
    </citation>
    <scope>NUCLEOTIDE SEQUENCE [LARGE SCALE GENOMIC DNA]</scope>
    <source>
        <strain evidence="1 2">JCM1046</strain>
        <plasmid evidence="1 2">pLMP1046</plasmid>
    </source>
</reference>
<proteinExistence type="predicted"/>
<dbReference type="Proteomes" id="UP000029488">
    <property type="component" value="Plasmid pLMP1046"/>
</dbReference>
<dbReference type="InterPro" id="IPR036614">
    <property type="entry name" value="RusA-like_sf"/>
</dbReference>
<protein>
    <submittedName>
        <fullName evidence="1">Uncharacterized protein</fullName>
    </submittedName>
</protein>
<dbReference type="EMBL" id="CP007649">
    <property type="protein sequence ID" value="AIR11887.1"/>
    <property type="molecule type" value="Genomic_DNA"/>
</dbReference>
<dbReference type="GO" id="GO:0000287">
    <property type="term" value="F:magnesium ion binding"/>
    <property type="evidence" value="ECO:0007669"/>
    <property type="project" value="InterPro"/>
</dbReference>
<dbReference type="GO" id="GO:0006281">
    <property type="term" value="P:DNA repair"/>
    <property type="evidence" value="ECO:0007669"/>
    <property type="project" value="InterPro"/>
</dbReference>